<evidence type="ECO:0000256" key="3">
    <source>
        <dbReference type="ARBA" id="ARBA00012944"/>
    </source>
</evidence>
<evidence type="ECO:0000256" key="4">
    <source>
        <dbReference type="ARBA" id="ARBA00021008"/>
    </source>
</evidence>
<reference evidence="20" key="1">
    <citation type="journal article" date="2021" name="Mol. Biol.">
        <title>Mitogenomes reveal alternative initiation codons and lineage-specific gene order conservation in echinoderms.</title>
        <authorList>
            <person name="Quek Z.B.R."/>
            <person name="Chang J.J.M."/>
            <person name="Ip Y.C.A."/>
            <person name="Chan Y.K.S."/>
            <person name="Huang D."/>
        </authorList>
    </citation>
    <scope>NUCLEOTIDE SEQUENCE</scope>
</reference>
<feature type="transmembrane region" description="Helical" evidence="17">
    <location>
        <begin position="232"/>
        <end position="254"/>
    </location>
</feature>
<dbReference type="InterPro" id="IPR001750">
    <property type="entry name" value="ND/Mrp_TM"/>
</dbReference>
<feature type="domain" description="NADH:quinone oxidoreductase/Mrp antiporter transmembrane" evidence="18">
    <location>
        <begin position="23"/>
        <end position="289"/>
    </location>
</feature>
<evidence type="ECO:0000259" key="19">
    <source>
        <dbReference type="Pfam" id="PF06444"/>
    </source>
</evidence>
<evidence type="ECO:0000256" key="15">
    <source>
        <dbReference type="ARBA" id="ARBA00023136"/>
    </source>
</evidence>
<dbReference type="InterPro" id="IPR050175">
    <property type="entry name" value="Complex_I_Subunit_2"/>
</dbReference>
<geneLocation type="mitochondrion" evidence="20"/>
<dbReference type="InterPro" id="IPR010933">
    <property type="entry name" value="NADH_DH_su2_C"/>
</dbReference>
<feature type="transmembrane region" description="Helical" evidence="17">
    <location>
        <begin position="324"/>
        <end position="352"/>
    </location>
</feature>
<dbReference type="CTD" id="4536"/>
<dbReference type="PANTHER" id="PTHR46552">
    <property type="entry name" value="NADH-UBIQUINONE OXIDOREDUCTASE CHAIN 2"/>
    <property type="match status" value="1"/>
</dbReference>
<feature type="transmembrane region" description="Helical" evidence="17">
    <location>
        <begin position="274"/>
        <end position="294"/>
    </location>
</feature>
<organism evidence="20">
    <name type="scientific">Iconaster longimanus</name>
    <dbReference type="NCBI Taxonomy" id="2672156"/>
    <lineage>
        <taxon>Eukaryota</taxon>
        <taxon>Metazoa</taxon>
        <taxon>Echinodermata</taxon>
        <taxon>Eleutherozoa</taxon>
        <taxon>Asterozoa</taxon>
        <taxon>Asteroidea</taxon>
        <taxon>Valvatacea</taxon>
        <taxon>Valvatida</taxon>
        <taxon>Goniasteridae</taxon>
        <taxon>Iconaster</taxon>
    </lineage>
</organism>
<dbReference type="PRINTS" id="PR01436">
    <property type="entry name" value="NADHDHGNASE2"/>
</dbReference>
<evidence type="ECO:0000259" key="18">
    <source>
        <dbReference type="Pfam" id="PF00361"/>
    </source>
</evidence>
<evidence type="ECO:0000256" key="12">
    <source>
        <dbReference type="ARBA" id="ARBA00023027"/>
    </source>
</evidence>
<evidence type="ECO:0000256" key="11">
    <source>
        <dbReference type="ARBA" id="ARBA00022989"/>
    </source>
</evidence>
<dbReference type="GO" id="GO:0006120">
    <property type="term" value="P:mitochondrial electron transport, NADH to ubiquinone"/>
    <property type="evidence" value="ECO:0007669"/>
    <property type="project" value="InterPro"/>
</dbReference>
<dbReference type="GO" id="GO:0005743">
    <property type="term" value="C:mitochondrial inner membrane"/>
    <property type="evidence" value="ECO:0007669"/>
    <property type="project" value="UniProtKB-SubCell"/>
</dbReference>
<feature type="transmembrane region" description="Helical" evidence="17">
    <location>
        <begin position="187"/>
        <end position="211"/>
    </location>
</feature>
<keyword evidence="11 17" id="KW-1133">Transmembrane helix</keyword>
<comment type="subcellular location">
    <subcellularLocation>
        <location evidence="1 17">Mitochondrion inner membrane</location>
        <topology evidence="1 17">Multi-pass membrane protein</topology>
    </subcellularLocation>
</comment>
<dbReference type="PANTHER" id="PTHR46552:SF1">
    <property type="entry name" value="NADH-UBIQUINONE OXIDOREDUCTASE CHAIN 2"/>
    <property type="match status" value="1"/>
</dbReference>
<evidence type="ECO:0000256" key="7">
    <source>
        <dbReference type="ARBA" id="ARBA00022692"/>
    </source>
</evidence>
<feature type="transmembrane region" description="Helical" evidence="17">
    <location>
        <begin position="92"/>
        <end position="115"/>
    </location>
</feature>
<keyword evidence="7 17" id="KW-0812">Transmembrane</keyword>
<keyword evidence="15 17" id="KW-0472">Membrane</keyword>
<keyword evidence="14 17" id="KW-0496">Mitochondrion</keyword>
<dbReference type="AlphaFoldDB" id="A0A7S8CUI7"/>
<feature type="transmembrane region" description="Helical" evidence="17">
    <location>
        <begin position="136"/>
        <end position="167"/>
    </location>
</feature>
<feature type="transmembrane region" description="Helical" evidence="17">
    <location>
        <begin position="57"/>
        <end position="80"/>
    </location>
</feature>
<accession>A0A7S8CUI7</accession>
<evidence type="ECO:0000256" key="17">
    <source>
        <dbReference type="RuleBase" id="RU003403"/>
    </source>
</evidence>
<gene>
    <name evidence="20" type="primary">ND2</name>
</gene>
<proteinExistence type="inferred from homology"/>
<evidence type="ECO:0000256" key="5">
    <source>
        <dbReference type="ARBA" id="ARBA00022448"/>
    </source>
</evidence>
<dbReference type="EMBL" id="MT476593">
    <property type="protein sequence ID" value="QPC56394.1"/>
    <property type="molecule type" value="Genomic_DNA"/>
</dbReference>
<evidence type="ECO:0000256" key="13">
    <source>
        <dbReference type="ARBA" id="ARBA00023075"/>
    </source>
</evidence>
<keyword evidence="8 17" id="KW-0999">Mitochondrion inner membrane</keyword>
<comment type="catalytic activity">
    <reaction evidence="16 17">
        <text>a ubiquinone + NADH + 5 H(+)(in) = a ubiquinol + NAD(+) + 4 H(+)(out)</text>
        <dbReference type="Rhea" id="RHEA:29091"/>
        <dbReference type="Rhea" id="RHEA-COMP:9565"/>
        <dbReference type="Rhea" id="RHEA-COMP:9566"/>
        <dbReference type="ChEBI" id="CHEBI:15378"/>
        <dbReference type="ChEBI" id="CHEBI:16389"/>
        <dbReference type="ChEBI" id="CHEBI:17976"/>
        <dbReference type="ChEBI" id="CHEBI:57540"/>
        <dbReference type="ChEBI" id="CHEBI:57945"/>
        <dbReference type="EC" id="7.1.1.2"/>
    </reaction>
</comment>
<dbReference type="RefSeq" id="YP_010042758.1">
    <property type="nucleotide sequence ID" value="NC_054228.1"/>
</dbReference>
<evidence type="ECO:0000256" key="2">
    <source>
        <dbReference type="ARBA" id="ARBA00007012"/>
    </source>
</evidence>
<dbReference type="EC" id="7.1.1.2" evidence="3 17"/>
<keyword evidence="12 17" id="KW-0520">NAD</keyword>
<evidence type="ECO:0000256" key="9">
    <source>
        <dbReference type="ARBA" id="ARBA00022967"/>
    </source>
</evidence>
<evidence type="ECO:0000256" key="8">
    <source>
        <dbReference type="ARBA" id="ARBA00022792"/>
    </source>
</evidence>
<evidence type="ECO:0000256" key="1">
    <source>
        <dbReference type="ARBA" id="ARBA00004448"/>
    </source>
</evidence>
<comment type="function">
    <text evidence="17">Core subunit of the mitochondrial membrane respiratory chain NADH dehydrogenase (Complex I) which catalyzes electron transfer from NADH through the respiratory chain, using ubiquinone as an electron acceptor. Essential for the catalytic activity and assembly of complex I.</text>
</comment>
<evidence type="ECO:0000256" key="10">
    <source>
        <dbReference type="ARBA" id="ARBA00022982"/>
    </source>
</evidence>
<evidence type="ECO:0000256" key="14">
    <source>
        <dbReference type="ARBA" id="ARBA00023128"/>
    </source>
</evidence>
<name>A0A7S8CUI7_9ECHI</name>
<evidence type="ECO:0000313" key="20">
    <source>
        <dbReference type="EMBL" id="QPC56394.1"/>
    </source>
</evidence>
<evidence type="ECO:0000256" key="16">
    <source>
        <dbReference type="ARBA" id="ARBA00049551"/>
    </source>
</evidence>
<keyword evidence="6 17" id="KW-0679">Respiratory chain</keyword>
<dbReference type="GeneID" id="63650103"/>
<keyword evidence="13 17" id="KW-0830">Ubiquinone</keyword>
<keyword evidence="5" id="KW-0813">Transport</keyword>
<dbReference type="Pfam" id="PF00361">
    <property type="entry name" value="Proton_antipo_M"/>
    <property type="match status" value="1"/>
</dbReference>
<keyword evidence="9 17" id="KW-1278">Translocase</keyword>
<dbReference type="Pfam" id="PF06444">
    <property type="entry name" value="NADH_dehy_S2_C"/>
    <property type="match status" value="1"/>
</dbReference>
<sequence length="353" mass="38286">MHRGILVVLVFNVVVSTVMVMSSHHWFSVWVGLEINTLSILPVLCGQFFPRSVESTVKYFLVQSLSAAMVLNVVIVQAWLYSSWCVVQPLNVFTSLVMVLAIGLKLGLFPCHYWFPDVVQGVGFIQGLMLSTWQKLAPFVVLVYVVGSVNVVFLGILGVLSVLVGGWGGLNQSQVRKVLAFSSIAHVGWIVSVLGYSVGVGCVMFFVYIILNTGVFMLGDKFSLKSLASLSRLVFINPVGGFCFLLGVLSLGGLPPLFGFVMKFLALGCLVSNGVYVVGGFLVMGSLLSLFFYLRIAFNSSLVLFPQHVLSLFVWRVSGSQGGFSLYSAVLSVFVSVNLLGLSSLSVFLAFLN</sequence>
<dbReference type="GO" id="GO:0008137">
    <property type="term" value="F:NADH dehydrogenase (ubiquinone) activity"/>
    <property type="evidence" value="ECO:0007669"/>
    <property type="project" value="UniProtKB-EC"/>
</dbReference>
<keyword evidence="10 17" id="KW-0249">Electron transport</keyword>
<protein>
    <recommendedName>
        <fullName evidence="4 17">NADH-ubiquinone oxidoreductase chain 2</fullName>
        <ecNumber evidence="3 17">7.1.1.2</ecNumber>
    </recommendedName>
</protein>
<feature type="domain" description="NADH dehydrogenase subunit 2 C-terminal" evidence="19">
    <location>
        <begin position="290"/>
        <end position="344"/>
    </location>
</feature>
<feature type="transmembrane region" description="Helical" evidence="17">
    <location>
        <begin position="301"/>
        <end position="318"/>
    </location>
</feature>
<dbReference type="InterPro" id="IPR003917">
    <property type="entry name" value="NADH_UbQ_OxRdtase_chain2"/>
</dbReference>
<evidence type="ECO:0000256" key="6">
    <source>
        <dbReference type="ARBA" id="ARBA00022660"/>
    </source>
</evidence>
<comment type="similarity">
    <text evidence="2 17">Belongs to the complex I subunit 2 family.</text>
</comment>